<accession>A0A1B6QGJ7</accession>
<dbReference type="AlphaFoldDB" id="A0A1B6QGJ7"/>
<dbReference type="Gramene" id="OQU90560">
    <property type="protein sequence ID" value="OQU90560"/>
    <property type="gene ID" value="SORBI_3002G430400"/>
</dbReference>
<dbReference type="EMBL" id="CM000761">
    <property type="protein sequence ID" value="KXG37046.1"/>
    <property type="molecule type" value="Genomic_DNA"/>
</dbReference>
<name>A0A1B6QGJ7_SORBI</name>
<dbReference type="EMBL" id="CM000761">
    <property type="protein sequence ID" value="KXG37045.1"/>
    <property type="molecule type" value="Genomic_DNA"/>
</dbReference>
<reference evidence="1 2" key="1">
    <citation type="journal article" date="2009" name="Nature">
        <title>The Sorghum bicolor genome and the diversification of grasses.</title>
        <authorList>
            <person name="Paterson A.H."/>
            <person name="Bowers J.E."/>
            <person name="Bruggmann R."/>
            <person name="Dubchak I."/>
            <person name="Grimwood J."/>
            <person name="Gundlach H."/>
            <person name="Haberer G."/>
            <person name="Hellsten U."/>
            <person name="Mitros T."/>
            <person name="Poliakov A."/>
            <person name="Schmutz J."/>
            <person name="Spannagl M."/>
            <person name="Tang H."/>
            <person name="Wang X."/>
            <person name="Wicker T."/>
            <person name="Bharti A.K."/>
            <person name="Chapman J."/>
            <person name="Feltus F.A."/>
            <person name="Gowik U."/>
            <person name="Grigoriev I.V."/>
            <person name="Lyons E."/>
            <person name="Maher C.A."/>
            <person name="Martis M."/>
            <person name="Narechania A."/>
            <person name="Otillar R.P."/>
            <person name="Penning B.W."/>
            <person name="Salamov A.A."/>
            <person name="Wang Y."/>
            <person name="Zhang L."/>
            <person name="Carpita N.C."/>
            <person name="Freeling M."/>
            <person name="Gingle A.R."/>
            <person name="Hash C.T."/>
            <person name="Keller B."/>
            <person name="Klein P."/>
            <person name="Kresovich S."/>
            <person name="McCann M.C."/>
            <person name="Ming R."/>
            <person name="Peterson D.G."/>
            <person name="Mehboob-ur-Rahman"/>
            <person name="Ware D."/>
            <person name="Westhoff P."/>
            <person name="Mayer K.F."/>
            <person name="Messing J."/>
            <person name="Rokhsar D.S."/>
        </authorList>
    </citation>
    <scope>NUCLEOTIDE SEQUENCE [LARGE SCALE GENOMIC DNA]</scope>
    <source>
        <strain evidence="2">cv. BTx623</strain>
    </source>
</reference>
<sequence>MALTLRCPNHITLKLLLAPRLSDPPCSNGAYRRPPSSMPLLGLGRRAAAIACCSTIPSTALRISRRHSVVAWLQCFERPTTCGARPLEHGARRASVPAASSNPVLHSSQGLECAAASGAQPLGHGGWRAAVLPPPSVRPPTSRMLIPLDRRREPDFGFELNVGDACDVFDKMPT</sequence>
<dbReference type="Gramene" id="KXG37045">
    <property type="protein sequence ID" value="KXG37045"/>
    <property type="gene ID" value="SORBI_3002G430400"/>
</dbReference>
<reference evidence="2" key="3">
    <citation type="journal article" date="2018" name="Plant J.">
        <title>The Sorghum bicolor reference genome: improved assembly, gene annotations, a transcriptome atlas, and signatures of genome organization.</title>
        <authorList>
            <person name="McCormick R.F."/>
            <person name="Truong S.K."/>
            <person name="Sreedasyam A."/>
            <person name="Jenkins J."/>
            <person name="Shu S."/>
            <person name="Sims D."/>
            <person name="Kennedy M."/>
            <person name="Amirebrahimi M."/>
            <person name="Weers B.D."/>
            <person name="McKinley B."/>
            <person name="Mattison A."/>
            <person name="Morishige D.T."/>
            <person name="Grimwood J."/>
            <person name="Schmutz J."/>
            <person name="Mullet J.E."/>
        </authorList>
    </citation>
    <scope>NUCLEOTIDE SEQUENCE [LARGE SCALE GENOMIC DNA]</scope>
    <source>
        <strain evidence="2">cv. BTx623</strain>
    </source>
</reference>
<evidence type="ECO:0000313" key="2">
    <source>
        <dbReference type="Proteomes" id="UP000000768"/>
    </source>
</evidence>
<dbReference type="Proteomes" id="UP000000768">
    <property type="component" value="Chromosome 2"/>
</dbReference>
<protein>
    <submittedName>
        <fullName evidence="1">Uncharacterized protein</fullName>
    </submittedName>
</protein>
<dbReference type="Gramene" id="KXG37046">
    <property type="protein sequence ID" value="KXG37046"/>
    <property type="gene ID" value="SORBI_3002G430400"/>
</dbReference>
<dbReference type="InParanoid" id="A0A1B6QGJ7"/>
<proteinExistence type="predicted"/>
<organism evidence="1 2">
    <name type="scientific">Sorghum bicolor</name>
    <name type="common">Sorghum</name>
    <name type="synonym">Sorghum vulgare</name>
    <dbReference type="NCBI Taxonomy" id="4558"/>
    <lineage>
        <taxon>Eukaryota</taxon>
        <taxon>Viridiplantae</taxon>
        <taxon>Streptophyta</taxon>
        <taxon>Embryophyta</taxon>
        <taxon>Tracheophyta</taxon>
        <taxon>Spermatophyta</taxon>
        <taxon>Magnoliopsida</taxon>
        <taxon>Liliopsida</taxon>
        <taxon>Poales</taxon>
        <taxon>Poaceae</taxon>
        <taxon>PACMAD clade</taxon>
        <taxon>Panicoideae</taxon>
        <taxon>Andropogonodae</taxon>
        <taxon>Andropogoneae</taxon>
        <taxon>Sorghinae</taxon>
        <taxon>Sorghum</taxon>
    </lineage>
</organism>
<keyword evidence="2" id="KW-1185">Reference proteome</keyword>
<dbReference type="EMBL" id="CM000761">
    <property type="protein sequence ID" value="OQU90560.1"/>
    <property type="molecule type" value="Genomic_DNA"/>
</dbReference>
<reference evidence="1" key="2">
    <citation type="submission" date="2017-02" db="EMBL/GenBank/DDBJ databases">
        <title>WGS assembly of Sorghum bicolor.</title>
        <authorList>
            <person name="Paterson A."/>
            <person name="Mullet J."/>
            <person name="Bowers J."/>
            <person name="Bruggmann R."/>
            <person name="Dubchak I."/>
            <person name="Grimwood J."/>
            <person name="Gundlach H."/>
            <person name="Haberer G."/>
            <person name="Hellsten U."/>
            <person name="Mitros T."/>
            <person name="Poliakov A."/>
            <person name="Schmutz J."/>
            <person name="Spannagl M."/>
            <person name="Tang H."/>
            <person name="Wang X."/>
            <person name="Wicker T."/>
            <person name="Bharti A."/>
            <person name="Chapman J."/>
            <person name="Feltus F."/>
            <person name="Gowik U."/>
            <person name="Grigoriev I."/>
            <person name="Lyons E."/>
            <person name="Maher C."/>
            <person name="Martis M."/>
            <person name="Narechania A."/>
            <person name="Otillar R."/>
            <person name="Penning B."/>
            <person name="Salamov A."/>
            <person name="Wang Y."/>
            <person name="Zhang L."/>
            <person name="Carpita N."/>
            <person name="Freeling M."/>
            <person name="Gingle A."/>
            <person name="Hash C."/>
            <person name="Keller B."/>
            <person name="Klein P."/>
            <person name="Kresovich S."/>
            <person name="Mccann M."/>
            <person name="Ming R."/>
            <person name="Peterson D."/>
            <person name="Rahman M."/>
            <person name="Ware D."/>
            <person name="Westhoff P."/>
            <person name="Mayer K."/>
            <person name="Messing J."/>
            <person name="Sims D."/>
            <person name="Jenkins J."/>
            <person name="Shu S."/>
            <person name="Rokhsar D."/>
        </authorList>
    </citation>
    <scope>NUCLEOTIDE SEQUENCE</scope>
</reference>
<evidence type="ECO:0000313" key="1">
    <source>
        <dbReference type="EMBL" id="KXG37045.1"/>
    </source>
</evidence>
<gene>
    <name evidence="1" type="ORF">SORBI_3002G430400</name>
</gene>